<dbReference type="NCBIfam" id="TIGR00606">
    <property type="entry name" value="rad50"/>
    <property type="match status" value="1"/>
</dbReference>
<evidence type="ECO:0000256" key="1">
    <source>
        <dbReference type="ARBA" id="ARBA00001947"/>
    </source>
</evidence>
<protein>
    <recommendedName>
        <fullName evidence="5">DNA repair protein RAD50</fullName>
    </recommendedName>
</protein>
<dbReference type="PANTHER" id="PTHR18867:SF12">
    <property type="entry name" value="DNA REPAIR PROTEIN RAD50"/>
    <property type="match status" value="1"/>
</dbReference>
<comment type="cofactor">
    <cofactor evidence="1">
        <name>Zn(2+)</name>
        <dbReference type="ChEBI" id="CHEBI:29105"/>
    </cofactor>
</comment>
<comment type="similarity">
    <text evidence="4">Belongs to the SMC family. RAD50 subfamily.</text>
</comment>
<evidence type="ECO:0000256" key="5">
    <source>
        <dbReference type="ARBA" id="ARBA00017893"/>
    </source>
</evidence>
<dbReference type="FunFam" id="3.40.50.300:FF:000593">
    <property type="entry name" value="DNA repair protein RAD50"/>
    <property type="match status" value="1"/>
</dbReference>
<evidence type="ECO:0000256" key="10">
    <source>
        <dbReference type="ARBA" id="ARBA00022801"/>
    </source>
</evidence>
<evidence type="ECO:0000256" key="2">
    <source>
        <dbReference type="ARBA" id="ARBA00004123"/>
    </source>
</evidence>
<dbReference type="InterPro" id="IPR027417">
    <property type="entry name" value="P-loop_NTPase"/>
</dbReference>
<dbReference type="Pfam" id="PF13476">
    <property type="entry name" value="AAA_23"/>
    <property type="match status" value="1"/>
</dbReference>
<evidence type="ECO:0000256" key="13">
    <source>
        <dbReference type="ARBA" id="ARBA00022842"/>
    </source>
</evidence>
<keyword evidence="13" id="KW-0460">Magnesium</keyword>
<keyword evidence="11" id="KW-0862">Zinc</keyword>
<dbReference type="GO" id="GO:0007004">
    <property type="term" value="P:telomere maintenance via telomerase"/>
    <property type="evidence" value="ECO:0007669"/>
    <property type="project" value="TreeGrafter"/>
</dbReference>
<dbReference type="Pfam" id="PF13558">
    <property type="entry name" value="SbcC_Walker_B"/>
    <property type="match status" value="1"/>
</dbReference>
<dbReference type="FunFam" id="3.40.50.300:FF:001195">
    <property type="entry name" value="DNA repair protein rad50"/>
    <property type="match status" value="1"/>
</dbReference>
<comment type="caution">
    <text evidence="22">The sequence shown here is derived from an EMBL/GenBank/DDBJ whole genome shotgun (WGS) entry which is preliminary data.</text>
</comment>
<organism evidence="22 23">
    <name type="scientific">Hericium alpestre</name>
    <dbReference type="NCBI Taxonomy" id="135208"/>
    <lineage>
        <taxon>Eukaryota</taxon>
        <taxon>Fungi</taxon>
        <taxon>Dikarya</taxon>
        <taxon>Basidiomycota</taxon>
        <taxon>Agaricomycotina</taxon>
        <taxon>Agaricomycetes</taxon>
        <taxon>Russulales</taxon>
        <taxon>Hericiaceae</taxon>
        <taxon>Hericium</taxon>
    </lineage>
</organism>
<dbReference type="Gene3D" id="3.40.50.300">
    <property type="entry name" value="P-loop containing nucleotide triphosphate hydrolases"/>
    <property type="match status" value="2"/>
</dbReference>
<proteinExistence type="inferred from homology"/>
<evidence type="ECO:0000313" key="22">
    <source>
        <dbReference type="EMBL" id="TFY80215.1"/>
    </source>
</evidence>
<feature type="coiled-coil region" evidence="19">
    <location>
        <begin position="1075"/>
        <end position="1102"/>
    </location>
</feature>
<dbReference type="GO" id="GO:0007127">
    <property type="term" value="P:meiosis I"/>
    <property type="evidence" value="ECO:0007669"/>
    <property type="project" value="UniProtKB-ARBA"/>
</dbReference>
<keyword evidence="17" id="KW-0469">Meiosis</keyword>
<accession>A0A4Z0A0G3</accession>
<evidence type="ECO:0000259" key="21">
    <source>
        <dbReference type="Pfam" id="PF13476"/>
    </source>
</evidence>
<comment type="catalytic activity">
    <reaction evidence="18">
        <text>ATP + H2O = ADP + phosphate + H(+)</text>
        <dbReference type="Rhea" id="RHEA:13065"/>
        <dbReference type="ChEBI" id="CHEBI:15377"/>
        <dbReference type="ChEBI" id="CHEBI:15378"/>
        <dbReference type="ChEBI" id="CHEBI:30616"/>
        <dbReference type="ChEBI" id="CHEBI:43474"/>
        <dbReference type="ChEBI" id="CHEBI:456216"/>
    </reaction>
</comment>
<evidence type="ECO:0000256" key="4">
    <source>
        <dbReference type="ARBA" id="ARBA00009439"/>
    </source>
</evidence>
<dbReference type="GO" id="GO:0000722">
    <property type="term" value="P:telomere maintenance via recombination"/>
    <property type="evidence" value="ECO:0007669"/>
    <property type="project" value="TreeGrafter"/>
</dbReference>
<keyword evidence="12" id="KW-0067">ATP-binding</keyword>
<evidence type="ECO:0000256" key="17">
    <source>
        <dbReference type="ARBA" id="ARBA00023254"/>
    </source>
</evidence>
<evidence type="ECO:0000256" key="9">
    <source>
        <dbReference type="ARBA" id="ARBA00022763"/>
    </source>
</evidence>
<keyword evidence="8" id="KW-0547">Nucleotide-binding</keyword>
<dbReference type="GO" id="GO:0003691">
    <property type="term" value="F:double-stranded telomeric DNA binding"/>
    <property type="evidence" value="ECO:0007669"/>
    <property type="project" value="TreeGrafter"/>
</dbReference>
<keyword evidence="10" id="KW-0378">Hydrolase</keyword>
<evidence type="ECO:0000256" key="11">
    <source>
        <dbReference type="ARBA" id="ARBA00022833"/>
    </source>
</evidence>
<feature type="coiled-coil region" evidence="19">
    <location>
        <begin position="422"/>
        <end position="531"/>
    </location>
</feature>
<keyword evidence="9" id="KW-0227">DNA damage</keyword>
<evidence type="ECO:0000313" key="23">
    <source>
        <dbReference type="Proteomes" id="UP000298061"/>
    </source>
</evidence>
<feature type="coiled-coil region" evidence="19">
    <location>
        <begin position="773"/>
        <end position="1041"/>
    </location>
</feature>
<name>A0A4Z0A0G3_9AGAM</name>
<dbReference type="InterPro" id="IPR004584">
    <property type="entry name" value="Rad50_eukaryotes"/>
</dbReference>
<keyword evidence="16" id="KW-0539">Nucleus</keyword>
<dbReference type="GO" id="GO:0070192">
    <property type="term" value="P:chromosome organization involved in meiotic cell cycle"/>
    <property type="evidence" value="ECO:0007669"/>
    <property type="project" value="TreeGrafter"/>
</dbReference>
<dbReference type="GO" id="GO:0000794">
    <property type="term" value="C:condensed nuclear chromosome"/>
    <property type="evidence" value="ECO:0007669"/>
    <property type="project" value="TreeGrafter"/>
</dbReference>
<evidence type="ECO:0000256" key="14">
    <source>
        <dbReference type="ARBA" id="ARBA00023054"/>
    </source>
</evidence>
<keyword evidence="23" id="KW-1185">Reference proteome</keyword>
<dbReference type="GO" id="GO:0030870">
    <property type="term" value="C:Mre11 complex"/>
    <property type="evidence" value="ECO:0007669"/>
    <property type="project" value="InterPro"/>
</dbReference>
<dbReference type="STRING" id="135208.A0A4Z0A0G3"/>
<dbReference type="GO" id="GO:0005524">
    <property type="term" value="F:ATP binding"/>
    <property type="evidence" value="ECO:0007669"/>
    <property type="project" value="UniProtKB-KW"/>
</dbReference>
<dbReference type="Proteomes" id="UP000298061">
    <property type="component" value="Unassembled WGS sequence"/>
</dbReference>
<feature type="domain" description="Rad50/SbcC-type AAA" evidence="21">
    <location>
        <begin position="6"/>
        <end position="219"/>
    </location>
</feature>
<reference evidence="22 23" key="1">
    <citation type="submission" date="2019-02" db="EMBL/GenBank/DDBJ databases">
        <title>Genome sequencing of the rare red list fungi Hericium alpestre (H. flagellum).</title>
        <authorList>
            <person name="Buettner E."/>
            <person name="Kellner H."/>
        </authorList>
    </citation>
    <scope>NUCLEOTIDE SEQUENCE [LARGE SCALE GENOMIC DNA]</scope>
    <source>
        <strain evidence="22 23">DSM 108284</strain>
    </source>
</reference>
<feature type="coiled-coil region" evidence="19">
    <location>
        <begin position="194"/>
        <end position="241"/>
    </location>
</feature>
<keyword evidence="6" id="KW-0158">Chromosome</keyword>
<feature type="region of interest" description="Disordered" evidence="20">
    <location>
        <begin position="590"/>
        <end position="609"/>
    </location>
</feature>
<dbReference type="SUPFAM" id="SSF52540">
    <property type="entry name" value="P-loop containing nucleoside triphosphate hydrolases"/>
    <property type="match status" value="1"/>
</dbReference>
<keyword evidence="14 19" id="KW-0175">Coiled coil</keyword>
<dbReference type="PANTHER" id="PTHR18867">
    <property type="entry name" value="RAD50"/>
    <property type="match status" value="1"/>
</dbReference>
<evidence type="ECO:0000256" key="16">
    <source>
        <dbReference type="ARBA" id="ARBA00023242"/>
    </source>
</evidence>
<evidence type="ECO:0000256" key="20">
    <source>
        <dbReference type="SAM" id="MobiDB-lite"/>
    </source>
</evidence>
<evidence type="ECO:0000256" key="18">
    <source>
        <dbReference type="ARBA" id="ARBA00049360"/>
    </source>
</evidence>
<evidence type="ECO:0000256" key="15">
    <source>
        <dbReference type="ARBA" id="ARBA00023204"/>
    </source>
</evidence>
<evidence type="ECO:0000256" key="8">
    <source>
        <dbReference type="ARBA" id="ARBA00022741"/>
    </source>
</evidence>
<comment type="subcellular location">
    <subcellularLocation>
        <location evidence="3">Chromosome</location>
    </subcellularLocation>
    <subcellularLocation>
        <location evidence="2">Nucleus</location>
    </subcellularLocation>
</comment>
<keyword evidence="15" id="KW-0234">DNA repair</keyword>
<evidence type="ECO:0000256" key="3">
    <source>
        <dbReference type="ARBA" id="ARBA00004286"/>
    </source>
</evidence>
<sequence>MSCLDKLAIRGIRSFDDKQISVIEFFSPVTVIIGPNGSGKTTIIECLKYATTGDQPPNTRGGAFVHDPKIANEKEVKAQVKLRFFAANGKRMLAVRNLSVTMKKTAGMTMKTLESILALADGDGGKRTAISTKCAEMDTEIPHLLGVSKAVLENVIFCHQEDSYWPLAEPAALKKKFDDIFEATRYTKALDSIKSLRKDRVAELKAEKERLESLSREKTHADKLKSRISDLNATIAAREVEFDETKHLYEQLALANAKFYDSSSKFREIYMKVESLIKEKQRYEEDLAELKSGVQEVTVTDQELSQQISEFDKNLGRRKQARREQQSKLQDFEEDLAGTRKAHVALVDEHGQLAAEAKAQENRIAQREALIRQIATQHTIRGYEVSPLSRDQIADFVAQLGSLQSQQADETDRIQSEIREGNKTYNAKYREMTSELAKLQQQRADAKDRSSKLQSDILSAEIKVEQSQMLDSELETLVSDVEEKKNRIEKTKSDIAGANYEARHSELNARSRELEDKREILNSELQTLSLEADTRARLNLKRDELKAKGNELKSILQISSTKYRRFVQGDPDPLTMEKEVDRLLAEKEKEQTVAEAESASADRKLGEAESTTSSLRARLKIQKEEFKKLDKQIRTVMDGLEHESVEAAMAETSTLTNILLSTLGTLGGAKQLWEALLFAGQNQHLCKACDRHIEDKEMAAFEMHLRDQIQRSTEKRDEAAEGDLKDYEAELKILQELVPVEASRNRLRDSDIPELEKQIAGHEASITPFANAADKASEKLNAIKRDAKDLTTLRQHALSVTRLHNDTQRLTQEIKHIEEDLTATGSTKTADDVKEELDKLSLELRAVDKEKQTLMSDRERRNNALRTYQNELHSMQLREQEVKNQLKEKASLEKAIRTMQEDIELDAQILESQAPIALLEREHKKIDDELNEKFARAQTASQELNMSIDRLEDASRAIDKYVRDKRARKLTDCAAKIEEHQTKIQDLMLEVEDVRKLIAQIDKEVGEANASLANLRDNLRVRKLAREIAQTQEQIDSFDMEEAARARRNFDEKWHLEKQKETELQSKNAHIGGELKSCREQLKTLERDMRDFKDVNKKYTDQLVKVKMSDMANNDLEKYAKALDNAIMKYHSMKMEEVNDTMRHLWNKTYQGTDIDGIKIRSDSEGGASKRSYNYRVVMTKDQVEMDMRGRCSAGQKMLASIIIRLALSDSFGQNCGILALDEPTNALDTDNIDALATSLVDIINERKSHANFQLIIITHDESFLRKLGQSDVMEYYWQVFDFLTWRPIN</sequence>
<dbReference type="GO" id="GO:0043047">
    <property type="term" value="F:single-stranded telomeric DNA binding"/>
    <property type="evidence" value="ECO:0007669"/>
    <property type="project" value="TreeGrafter"/>
</dbReference>
<evidence type="ECO:0000256" key="6">
    <source>
        <dbReference type="ARBA" id="ARBA00022454"/>
    </source>
</evidence>
<dbReference type="GO" id="GO:0051880">
    <property type="term" value="F:G-quadruplex DNA binding"/>
    <property type="evidence" value="ECO:0007669"/>
    <property type="project" value="TreeGrafter"/>
</dbReference>
<keyword evidence="7" id="KW-0479">Metal-binding</keyword>
<dbReference type="GO" id="GO:0006303">
    <property type="term" value="P:double-strand break repair via nonhomologous end joining"/>
    <property type="evidence" value="ECO:0007669"/>
    <property type="project" value="UniProtKB-ARBA"/>
</dbReference>
<dbReference type="OrthoDB" id="18797at2759"/>
<feature type="coiled-coil region" evidence="19">
    <location>
        <begin position="273"/>
        <end position="342"/>
    </location>
</feature>
<dbReference type="EMBL" id="SFCI01000373">
    <property type="protein sequence ID" value="TFY80215.1"/>
    <property type="molecule type" value="Genomic_DNA"/>
</dbReference>
<dbReference type="GO" id="GO:0016887">
    <property type="term" value="F:ATP hydrolysis activity"/>
    <property type="evidence" value="ECO:0007669"/>
    <property type="project" value="InterPro"/>
</dbReference>
<dbReference type="InterPro" id="IPR038729">
    <property type="entry name" value="Rad50/SbcC_AAA"/>
</dbReference>
<evidence type="ECO:0000256" key="19">
    <source>
        <dbReference type="SAM" id="Coils"/>
    </source>
</evidence>
<gene>
    <name evidence="22" type="ORF">EWM64_g3798</name>
</gene>
<evidence type="ECO:0000256" key="7">
    <source>
        <dbReference type="ARBA" id="ARBA00022723"/>
    </source>
</evidence>
<dbReference type="GO" id="GO:0046872">
    <property type="term" value="F:metal ion binding"/>
    <property type="evidence" value="ECO:0007669"/>
    <property type="project" value="UniProtKB-KW"/>
</dbReference>
<evidence type="ECO:0000256" key="12">
    <source>
        <dbReference type="ARBA" id="ARBA00022840"/>
    </source>
</evidence>